<comment type="caution">
    <text evidence="4">The sequence shown here is derived from an EMBL/GenBank/DDBJ whole genome shotgun (WGS) entry which is preliminary data.</text>
</comment>
<protein>
    <submittedName>
        <fullName evidence="4">Response regulator</fullName>
    </submittedName>
</protein>
<dbReference type="PROSITE" id="PS50110">
    <property type="entry name" value="RESPONSE_REGULATORY"/>
    <property type="match status" value="1"/>
</dbReference>
<dbReference type="AlphaFoldDB" id="A0A538U0X1"/>
<evidence type="ECO:0000256" key="1">
    <source>
        <dbReference type="ARBA" id="ARBA00022553"/>
    </source>
</evidence>
<dbReference type="CDD" id="cd17580">
    <property type="entry name" value="REC_2_DhkD-like"/>
    <property type="match status" value="1"/>
</dbReference>
<feature type="domain" description="Response regulatory" evidence="3">
    <location>
        <begin position="5"/>
        <end position="123"/>
    </location>
</feature>
<organism evidence="4 5">
    <name type="scientific">Eiseniibacteriota bacterium</name>
    <dbReference type="NCBI Taxonomy" id="2212470"/>
    <lineage>
        <taxon>Bacteria</taxon>
        <taxon>Candidatus Eiseniibacteriota</taxon>
    </lineage>
</organism>
<gene>
    <name evidence="4" type="ORF">E6K80_11315</name>
</gene>
<sequence>MRDLRVLVVEDEADTRDLVRRILESHGAKVATAIDVNDALAKLETSTPDILVSDIGLPDFDGYELMRRIRAGETAASRGLPAIALTAFARSEERTRALRAGYQVHVVKPVEPAELIATVASLMELKRRS</sequence>
<dbReference type="EMBL" id="VBPA01000288">
    <property type="protein sequence ID" value="TMQ69547.1"/>
    <property type="molecule type" value="Genomic_DNA"/>
</dbReference>
<dbReference type="InterPro" id="IPR001789">
    <property type="entry name" value="Sig_transdc_resp-reg_receiver"/>
</dbReference>
<evidence type="ECO:0000259" key="3">
    <source>
        <dbReference type="PROSITE" id="PS50110"/>
    </source>
</evidence>
<dbReference type="InterPro" id="IPR011006">
    <property type="entry name" value="CheY-like_superfamily"/>
</dbReference>
<name>A0A538U0X1_UNCEI</name>
<dbReference type="Gene3D" id="3.40.50.2300">
    <property type="match status" value="1"/>
</dbReference>
<dbReference type="Pfam" id="PF00072">
    <property type="entry name" value="Response_reg"/>
    <property type="match status" value="1"/>
</dbReference>
<feature type="modified residue" description="4-aspartylphosphate" evidence="2">
    <location>
        <position position="54"/>
    </location>
</feature>
<evidence type="ECO:0000313" key="4">
    <source>
        <dbReference type="EMBL" id="TMQ69547.1"/>
    </source>
</evidence>
<dbReference type="InterPro" id="IPR050595">
    <property type="entry name" value="Bact_response_regulator"/>
</dbReference>
<dbReference type="SMART" id="SM00448">
    <property type="entry name" value="REC"/>
    <property type="match status" value="1"/>
</dbReference>
<keyword evidence="1 2" id="KW-0597">Phosphoprotein</keyword>
<evidence type="ECO:0000313" key="5">
    <source>
        <dbReference type="Proteomes" id="UP000319836"/>
    </source>
</evidence>
<dbReference type="SUPFAM" id="SSF52172">
    <property type="entry name" value="CheY-like"/>
    <property type="match status" value="1"/>
</dbReference>
<dbReference type="Proteomes" id="UP000319836">
    <property type="component" value="Unassembled WGS sequence"/>
</dbReference>
<accession>A0A538U0X1</accession>
<reference evidence="4 5" key="1">
    <citation type="journal article" date="2019" name="Nat. Microbiol.">
        <title>Mediterranean grassland soil C-N compound turnover is dependent on rainfall and depth, and is mediated by genomically divergent microorganisms.</title>
        <authorList>
            <person name="Diamond S."/>
            <person name="Andeer P.F."/>
            <person name="Li Z."/>
            <person name="Crits-Christoph A."/>
            <person name="Burstein D."/>
            <person name="Anantharaman K."/>
            <person name="Lane K.R."/>
            <person name="Thomas B.C."/>
            <person name="Pan C."/>
            <person name="Northen T.R."/>
            <person name="Banfield J.F."/>
        </authorList>
    </citation>
    <scope>NUCLEOTIDE SEQUENCE [LARGE SCALE GENOMIC DNA]</scope>
    <source>
        <strain evidence="4">WS_10</strain>
    </source>
</reference>
<dbReference type="PANTHER" id="PTHR44591:SF3">
    <property type="entry name" value="RESPONSE REGULATORY DOMAIN-CONTAINING PROTEIN"/>
    <property type="match status" value="1"/>
</dbReference>
<dbReference type="GO" id="GO:0000160">
    <property type="term" value="P:phosphorelay signal transduction system"/>
    <property type="evidence" value="ECO:0007669"/>
    <property type="project" value="InterPro"/>
</dbReference>
<evidence type="ECO:0000256" key="2">
    <source>
        <dbReference type="PROSITE-ProRule" id="PRU00169"/>
    </source>
</evidence>
<proteinExistence type="predicted"/>
<dbReference type="PANTHER" id="PTHR44591">
    <property type="entry name" value="STRESS RESPONSE REGULATOR PROTEIN 1"/>
    <property type="match status" value="1"/>
</dbReference>